<dbReference type="PROSITE" id="PS51782">
    <property type="entry name" value="LYSM"/>
    <property type="match status" value="1"/>
</dbReference>
<feature type="domain" description="LysM" evidence="3">
    <location>
        <begin position="108"/>
        <end position="152"/>
    </location>
</feature>
<dbReference type="InterPro" id="IPR036779">
    <property type="entry name" value="LysM_dom_sf"/>
</dbReference>
<feature type="transmembrane region" description="Helical" evidence="2">
    <location>
        <begin position="33"/>
        <end position="53"/>
    </location>
</feature>
<dbReference type="CDD" id="cd00118">
    <property type="entry name" value="LysM"/>
    <property type="match status" value="1"/>
</dbReference>
<dbReference type="SMART" id="SM00257">
    <property type="entry name" value="LysM"/>
    <property type="match status" value="1"/>
</dbReference>
<comment type="caution">
    <text evidence="4">The sequence shown here is derived from an EMBL/GenBank/DDBJ whole genome shotgun (WGS) entry which is preliminary data.</text>
</comment>
<feature type="region of interest" description="Disordered" evidence="1">
    <location>
        <begin position="1"/>
        <end position="27"/>
    </location>
</feature>
<dbReference type="InterPro" id="IPR018392">
    <property type="entry name" value="LysM"/>
</dbReference>
<dbReference type="InterPro" id="IPR049981">
    <property type="entry name" value="SPy_0802-like"/>
</dbReference>
<feature type="region of interest" description="Disordered" evidence="1">
    <location>
        <begin position="66"/>
        <end position="104"/>
    </location>
</feature>
<dbReference type="Pfam" id="PF01476">
    <property type="entry name" value="LysM"/>
    <property type="match status" value="1"/>
</dbReference>
<dbReference type="AlphaFoldDB" id="A0A9E2NTK7"/>
<evidence type="ECO:0000256" key="1">
    <source>
        <dbReference type="SAM" id="MobiDB-lite"/>
    </source>
</evidence>
<dbReference type="Proteomes" id="UP000823844">
    <property type="component" value="Unassembled WGS sequence"/>
</dbReference>
<feature type="compositionally biased region" description="Basic and acidic residues" evidence="1">
    <location>
        <begin position="10"/>
        <end position="22"/>
    </location>
</feature>
<evidence type="ECO:0000313" key="5">
    <source>
        <dbReference type="Proteomes" id="UP000823844"/>
    </source>
</evidence>
<protein>
    <submittedName>
        <fullName evidence="4">LysM peptidoglycan-binding domain-containing protein</fullName>
    </submittedName>
</protein>
<keyword evidence="2" id="KW-1133">Transmembrane helix</keyword>
<name>A0A9E2NTK7_9LACO</name>
<proteinExistence type="predicted"/>
<evidence type="ECO:0000256" key="2">
    <source>
        <dbReference type="SAM" id="Phobius"/>
    </source>
</evidence>
<evidence type="ECO:0000259" key="3">
    <source>
        <dbReference type="PROSITE" id="PS51782"/>
    </source>
</evidence>
<reference evidence="4" key="2">
    <citation type="submission" date="2021-04" db="EMBL/GenBank/DDBJ databases">
        <authorList>
            <person name="Gilroy R."/>
        </authorList>
    </citation>
    <scope>NUCLEOTIDE SEQUENCE</scope>
    <source>
        <strain evidence="4">F6-686</strain>
    </source>
</reference>
<feature type="compositionally biased region" description="Basic residues" evidence="1">
    <location>
        <begin position="77"/>
        <end position="92"/>
    </location>
</feature>
<dbReference type="PANTHER" id="PTHR33734">
    <property type="entry name" value="LYSM DOMAIN-CONTAINING GPI-ANCHORED PROTEIN 2"/>
    <property type="match status" value="1"/>
</dbReference>
<organism evidence="4 5">
    <name type="scientific">Candidatus Lactobacillus pullistercoris</name>
    <dbReference type="NCBI Taxonomy" id="2838636"/>
    <lineage>
        <taxon>Bacteria</taxon>
        <taxon>Bacillati</taxon>
        <taxon>Bacillota</taxon>
        <taxon>Bacilli</taxon>
        <taxon>Lactobacillales</taxon>
        <taxon>Lactobacillaceae</taxon>
        <taxon>Lactobacillus</taxon>
    </lineage>
</organism>
<sequence length="153" mass="16839">MDNTPNGPYKHYERPSHGRADNEQPSPGGNWRIVISVLIIVLVILIPVVHYFASRNVQKAEQPKEVQRVSQVSSHRSVVKHKKHVAKNKKKSNNLTNSLSAQHKSGAKTYVVQDGDTLTDIAEKHGMSVSELAALNGLDQDSSINAGDTLKLK</sequence>
<keyword evidence="2" id="KW-0472">Membrane</keyword>
<dbReference type="SUPFAM" id="SSF54106">
    <property type="entry name" value="LysM domain"/>
    <property type="match status" value="1"/>
</dbReference>
<gene>
    <name evidence="4" type="ORF">H9806_04395</name>
</gene>
<reference evidence="4" key="1">
    <citation type="journal article" date="2021" name="PeerJ">
        <title>Extensive microbial diversity within the chicken gut microbiome revealed by metagenomics and culture.</title>
        <authorList>
            <person name="Gilroy R."/>
            <person name="Ravi A."/>
            <person name="Getino M."/>
            <person name="Pursley I."/>
            <person name="Horton D.L."/>
            <person name="Alikhan N.F."/>
            <person name="Baker D."/>
            <person name="Gharbi K."/>
            <person name="Hall N."/>
            <person name="Watson M."/>
            <person name="Adriaenssens E.M."/>
            <person name="Foster-Nyarko E."/>
            <person name="Jarju S."/>
            <person name="Secka A."/>
            <person name="Antonio M."/>
            <person name="Oren A."/>
            <person name="Chaudhuri R.R."/>
            <person name="La Ragione R."/>
            <person name="Hildebrand F."/>
            <person name="Pallen M.J."/>
        </authorList>
    </citation>
    <scope>NUCLEOTIDE SEQUENCE</scope>
    <source>
        <strain evidence="4">F6-686</strain>
    </source>
</reference>
<evidence type="ECO:0000313" key="4">
    <source>
        <dbReference type="EMBL" id="MBU3828362.1"/>
    </source>
</evidence>
<dbReference type="NCBIfam" id="NF042931">
    <property type="entry name" value="SAG1386_EF1546"/>
    <property type="match status" value="1"/>
</dbReference>
<keyword evidence="2" id="KW-0812">Transmembrane</keyword>
<dbReference type="EMBL" id="JAHLFT010000061">
    <property type="protein sequence ID" value="MBU3828362.1"/>
    <property type="molecule type" value="Genomic_DNA"/>
</dbReference>
<dbReference type="PANTHER" id="PTHR33734:SF22">
    <property type="entry name" value="MEMBRANE-BOUND LYTIC MUREIN TRANSGLYCOSYLASE D"/>
    <property type="match status" value="1"/>
</dbReference>
<dbReference type="Gene3D" id="3.10.350.10">
    <property type="entry name" value="LysM domain"/>
    <property type="match status" value="1"/>
</dbReference>
<accession>A0A9E2NTK7</accession>